<accession>X1UP13</accession>
<dbReference type="AlphaFoldDB" id="X1UP13"/>
<evidence type="ECO:0008006" key="2">
    <source>
        <dbReference type="Google" id="ProtNLM"/>
    </source>
</evidence>
<sequence>RGLITYVKENKRRLFQISHPNKIIGYVEEKKHEFDKT</sequence>
<dbReference type="EMBL" id="BARW01043325">
    <property type="protein sequence ID" value="GAJ19218.1"/>
    <property type="molecule type" value="Genomic_DNA"/>
</dbReference>
<organism evidence="1">
    <name type="scientific">marine sediment metagenome</name>
    <dbReference type="NCBI Taxonomy" id="412755"/>
    <lineage>
        <taxon>unclassified sequences</taxon>
        <taxon>metagenomes</taxon>
        <taxon>ecological metagenomes</taxon>
    </lineage>
</organism>
<reference evidence="1" key="1">
    <citation type="journal article" date="2014" name="Front. Microbiol.">
        <title>High frequency of phylogenetically diverse reductive dehalogenase-homologous genes in deep subseafloor sedimentary metagenomes.</title>
        <authorList>
            <person name="Kawai M."/>
            <person name="Futagami T."/>
            <person name="Toyoda A."/>
            <person name="Takaki Y."/>
            <person name="Nishi S."/>
            <person name="Hori S."/>
            <person name="Arai W."/>
            <person name="Tsubouchi T."/>
            <person name="Morono Y."/>
            <person name="Uchiyama I."/>
            <person name="Ito T."/>
            <person name="Fujiyama A."/>
            <person name="Inagaki F."/>
            <person name="Takami H."/>
        </authorList>
    </citation>
    <scope>NUCLEOTIDE SEQUENCE</scope>
    <source>
        <strain evidence="1">Expedition CK06-06</strain>
    </source>
</reference>
<gene>
    <name evidence="1" type="ORF">S12H4_63545</name>
</gene>
<proteinExistence type="predicted"/>
<feature type="non-terminal residue" evidence="1">
    <location>
        <position position="37"/>
    </location>
</feature>
<name>X1UP13_9ZZZZ</name>
<comment type="caution">
    <text evidence="1">The sequence shown here is derived from an EMBL/GenBank/DDBJ whole genome shotgun (WGS) entry which is preliminary data.</text>
</comment>
<protein>
    <recommendedName>
        <fullName evidence="2">HTH arsR-type domain-containing protein</fullName>
    </recommendedName>
</protein>
<feature type="non-terminal residue" evidence="1">
    <location>
        <position position="1"/>
    </location>
</feature>
<evidence type="ECO:0000313" key="1">
    <source>
        <dbReference type="EMBL" id="GAJ19218.1"/>
    </source>
</evidence>